<proteinExistence type="predicted"/>
<feature type="region of interest" description="Disordered" evidence="1">
    <location>
        <begin position="64"/>
        <end position="96"/>
    </location>
</feature>
<name>A0ABS1TGH0_9CLOT</name>
<evidence type="ECO:0000256" key="2">
    <source>
        <dbReference type="SAM" id="SignalP"/>
    </source>
</evidence>
<dbReference type="CDD" id="cd10944">
    <property type="entry name" value="CE4_SmPgdA_like"/>
    <property type="match status" value="1"/>
</dbReference>
<feature type="compositionally biased region" description="Basic and acidic residues" evidence="1">
    <location>
        <begin position="87"/>
        <end position="96"/>
    </location>
</feature>
<organism evidence="4 5">
    <name type="scientific">Clostridium rhizosphaerae</name>
    <dbReference type="NCBI Taxonomy" id="2803861"/>
    <lineage>
        <taxon>Bacteria</taxon>
        <taxon>Bacillati</taxon>
        <taxon>Bacillota</taxon>
        <taxon>Clostridia</taxon>
        <taxon>Eubacteriales</taxon>
        <taxon>Clostridiaceae</taxon>
        <taxon>Clostridium</taxon>
    </lineage>
</organism>
<dbReference type="PANTHER" id="PTHR10587">
    <property type="entry name" value="GLYCOSYL TRANSFERASE-RELATED"/>
    <property type="match status" value="1"/>
</dbReference>
<dbReference type="PANTHER" id="PTHR10587:SF125">
    <property type="entry name" value="POLYSACCHARIDE DEACETYLASE YHEN-RELATED"/>
    <property type="match status" value="1"/>
</dbReference>
<protein>
    <submittedName>
        <fullName evidence="4">Polysaccharide deacetylase</fullName>
    </submittedName>
</protein>
<keyword evidence="5" id="KW-1185">Reference proteome</keyword>
<reference evidence="4 5" key="1">
    <citation type="submission" date="2021-01" db="EMBL/GenBank/DDBJ databases">
        <title>Genome public.</title>
        <authorList>
            <person name="Liu C."/>
            <person name="Sun Q."/>
        </authorList>
    </citation>
    <scope>NUCLEOTIDE SEQUENCE [LARGE SCALE GENOMIC DNA]</scope>
    <source>
        <strain evidence="4 5">YIM B02515</strain>
    </source>
</reference>
<dbReference type="EMBL" id="JAESWC010000023">
    <property type="protein sequence ID" value="MBL4938477.1"/>
    <property type="molecule type" value="Genomic_DNA"/>
</dbReference>
<feature type="signal peptide" evidence="2">
    <location>
        <begin position="1"/>
        <end position="25"/>
    </location>
</feature>
<feature type="domain" description="NodB homology" evidence="3">
    <location>
        <begin position="102"/>
        <end position="302"/>
    </location>
</feature>
<keyword evidence="2" id="KW-0732">Signal</keyword>
<feature type="compositionally biased region" description="Basic and acidic residues" evidence="1">
    <location>
        <begin position="64"/>
        <end position="76"/>
    </location>
</feature>
<comment type="caution">
    <text evidence="4">The sequence shown here is derived from an EMBL/GenBank/DDBJ whole genome shotgun (WGS) entry which is preliminary data.</text>
</comment>
<dbReference type="Pfam" id="PF01522">
    <property type="entry name" value="Polysacc_deac_1"/>
    <property type="match status" value="1"/>
</dbReference>
<evidence type="ECO:0000256" key="1">
    <source>
        <dbReference type="SAM" id="MobiDB-lite"/>
    </source>
</evidence>
<dbReference type="InterPro" id="IPR011330">
    <property type="entry name" value="Glyco_hydro/deAcase_b/a-brl"/>
</dbReference>
<dbReference type="SUPFAM" id="SSF88713">
    <property type="entry name" value="Glycoside hydrolase/deacetylase"/>
    <property type="match status" value="1"/>
</dbReference>
<evidence type="ECO:0000313" key="4">
    <source>
        <dbReference type="EMBL" id="MBL4938477.1"/>
    </source>
</evidence>
<evidence type="ECO:0000259" key="3">
    <source>
        <dbReference type="PROSITE" id="PS51677"/>
    </source>
</evidence>
<accession>A0ABS1TGH0</accession>
<feature type="chain" id="PRO_5045283667" evidence="2">
    <location>
        <begin position="26"/>
        <end position="315"/>
    </location>
</feature>
<evidence type="ECO:0000313" key="5">
    <source>
        <dbReference type="Proteomes" id="UP000632377"/>
    </source>
</evidence>
<dbReference type="PROSITE" id="PS51677">
    <property type="entry name" value="NODB"/>
    <property type="match status" value="1"/>
</dbReference>
<sequence length="315" mass="35246">MVKKLFLVTIVISMIVCIFSGCSKAGDKPKVENNKVLATNEEQNVQSQSSQSEVNKMIDEKISTSKEEKVEQKIEQNSKPVVTATETKPDKKPTETPGKADKIVYLTFDDAMSNNTVKILDTLKKYNIKATFFPNIMDKPENREFQRQMLKRMASEGHSIGNHTASHNYAYVYSSVDNYIADTNKLNDFIYEAAGIRPNILRFPGGSNNQVSWRYSGKEFMGKQLIPKMKELGYQYFDWNVSSSDASAATLSKDTIIKNVLNGAKGKQKAIVLMHESAAKTTTADALSNIIEGLKAMGYSFDTLTKDSYTCQFTK</sequence>
<dbReference type="Gene3D" id="3.20.20.370">
    <property type="entry name" value="Glycoside hydrolase/deacetylase"/>
    <property type="match status" value="1"/>
</dbReference>
<gene>
    <name evidence="4" type="ORF">JK636_22495</name>
</gene>
<dbReference type="PROSITE" id="PS51257">
    <property type="entry name" value="PROKAR_LIPOPROTEIN"/>
    <property type="match status" value="1"/>
</dbReference>
<dbReference type="Proteomes" id="UP000632377">
    <property type="component" value="Unassembled WGS sequence"/>
</dbReference>
<dbReference type="InterPro" id="IPR050248">
    <property type="entry name" value="Polysacc_deacetylase_ArnD"/>
</dbReference>
<dbReference type="RefSeq" id="WP_202751217.1">
    <property type="nucleotide sequence ID" value="NZ_JAESWC010000023.1"/>
</dbReference>
<dbReference type="InterPro" id="IPR002509">
    <property type="entry name" value="NODB_dom"/>
</dbReference>